<dbReference type="InterPro" id="IPR000531">
    <property type="entry name" value="Beta-barrel_TonB"/>
</dbReference>
<evidence type="ECO:0000256" key="6">
    <source>
        <dbReference type="ARBA" id="ARBA00023004"/>
    </source>
</evidence>
<evidence type="ECO:0000256" key="12">
    <source>
        <dbReference type="RuleBase" id="RU003357"/>
    </source>
</evidence>
<dbReference type="InterPro" id="IPR036942">
    <property type="entry name" value="Beta-barrel_TonB_sf"/>
</dbReference>
<dbReference type="PROSITE" id="PS52016">
    <property type="entry name" value="TONB_DEPENDENT_REC_3"/>
    <property type="match status" value="1"/>
</dbReference>
<evidence type="ECO:0000259" key="15">
    <source>
        <dbReference type="Pfam" id="PF07715"/>
    </source>
</evidence>
<sequence>MNKKLLNVANSIGCAALTLLPTADLLAQEKEGYVLEEVMVTARKRSESLQEVPLAVTAITRELKQSTIRNLKDISGFAPNVSIEPITGAPGASAISIRGVSYQEIDKTFDPSIGVIIDGVYLGSSVGTFINNFDIERIEVLRGPQGTLFGKNTIGGVINVISSKPTMEWGGKVGITLGSDGREDYKVIGNAPLIEDKLGVKVYGASLNSDGYIKNTTINQDAGGQDFSNYGLSFLGTPTEDLSVQFTVEHADEKTDLGAFANGNDTSNLVCLAGLGAIPLANPVSWGPEACEDFDSGSGEDKVSTNDRNRNDSELDAMTLEVNWDLGDFSLTSITAKRDTSEEHQSEYDGSSAEFFTQKMSQNFDQISQELRLTSQFSETFEFVTGLYYFNTEYDVLRRTLHLNDFFAYNLTGAVPVDLDLIGYNKQDQETTSYAAFFSSDWHITDQLTLTTGVRYTVEEKDFTGYTDQILPAFLGTPTDFEATKLDDDWDEISPKIGLSYAHNDDMMFFASYTEGFKSGGFFGRNQDFENSSSYDPEYVDTFEVGTKTEWMEGRVQFNATAFYSEYDEKQEEVIITPDPSDPAYVLSVVLNASTVIMQGVELELISQVAENWIVRSSYGYNDVYYDDFFADLNGDGVATDNSDLTLRNAPENTFSLGTSYFQTIGDVDVAYNLNYRWKDEVESIINNDPRGTQEDIDNLDASVDITYQNLNVSIFGRNLTDEIAGRAINISTLTTFRQYQQGENYGVEVTYNF</sequence>
<evidence type="ECO:0008006" key="18">
    <source>
        <dbReference type="Google" id="ProtNLM"/>
    </source>
</evidence>
<organism evidence="16 17">
    <name type="scientific">Oceanicoccus sagamiensis</name>
    <dbReference type="NCBI Taxonomy" id="716816"/>
    <lineage>
        <taxon>Bacteria</taxon>
        <taxon>Pseudomonadati</taxon>
        <taxon>Pseudomonadota</taxon>
        <taxon>Gammaproteobacteria</taxon>
        <taxon>Cellvibrionales</taxon>
        <taxon>Spongiibacteraceae</taxon>
        <taxon>Oceanicoccus</taxon>
    </lineage>
</organism>
<feature type="domain" description="TonB-dependent receptor plug" evidence="15">
    <location>
        <begin position="49"/>
        <end position="157"/>
    </location>
</feature>
<keyword evidence="6" id="KW-0408">Iron</keyword>
<dbReference type="Proteomes" id="UP000193450">
    <property type="component" value="Chromosome"/>
</dbReference>
<dbReference type="InterPro" id="IPR012910">
    <property type="entry name" value="Plug_dom"/>
</dbReference>
<name>A0A1X9NB66_9GAMM</name>
<feature type="region of interest" description="Disordered" evidence="13">
    <location>
        <begin position="291"/>
        <end position="312"/>
    </location>
</feature>
<gene>
    <name evidence="16" type="ORF">BST96_09855</name>
</gene>
<comment type="similarity">
    <text evidence="11 12">Belongs to the TonB-dependent receptor family.</text>
</comment>
<dbReference type="OrthoDB" id="7051185at2"/>
<keyword evidence="4" id="KW-0410">Iron transport</keyword>
<evidence type="ECO:0000313" key="17">
    <source>
        <dbReference type="Proteomes" id="UP000193450"/>
    </source>
</evidence>
<keyword evidence="9 11" id="KW-0472">Membrane</keyword>
<feature type="domain" description="TonB-dependent receptor-like beta-barrel" evidence="14">
    <location>
        <begin position="304"/>
        <end position="720"/>
    </location>
</feature>
<keyword evidence="7" id="KW-0406">Ion transport</keyword>
<evidence type="ECO:0000256" key="11">
    <source>
        <dbReference type="PROSITE-ProRule" id="PRU01360"/>
    </source>
</evidence>
<evidence type="ECO:0000256" key="10">
    <source>
        <dbReference type="ARBA" id="ARBA00023237"/>
    </source>
</evidence>
<dbReference type="InterPro" id="IPR039426">
    <property type="entry name" value="TonB-dep_rcpt-like"/>
</dbReference>
<evidence type="ECO:0000256" key="5">
    <source>
        <dbReference type="ARBA" id="ARBA00022692"/>
    </source>
</evidence>
<dbReference type="KEGG" id="osg:BST96_09855"/>
<evidence type="ECO:0000256" key="1">
    <source>
        <dbReference type="ARBA" id="ARBA00004571"/>
    </source>
</evidence>
<evidence type="ECO:0000256" key="2">
    <source>
        <dbReference type="ARBA" id="ARBA00022448"/>
    </source>
</evidence>
<evidence type="ECO:0000313" key="16">
    <source>
        <dbReference type="EMBL" id="ARN74401.1"/>
    </source>
</evidence>
<evidence type="ECO:0000256" key="3">
    <source>
        <dbReference type="ARBA" id="ARBA00022452"/>
    </source>
</evidence>
<dbReference type="STRING" id="716816.BST96_09855"/>
<reference evidence="16 17" key="1">
    <citation type="submission" date="2016-11" db="EMBL/GenBank/DDBJ databases">
        <title>Trade-off between light-utilization and light-protection in marine flavobacteria.</title>
        <authorList>
            <person name="Kumagai Y."/>
        </authorList>
    </citation>
    <scope>NUCLEOTIDE SEQUENCE [LARGE SCALE GENOMIC DNA]</scope>
    <source>
        <strain evidence="16 17">NBRC 107125</strain>
    </source>
</reference>
<evidence type="ECO:0000256" key="4">
    <source>
        <dbReference type="ARBA" id="ARBA00022496"/>
    </source>
</evidence>
<evidence type="ECO:0000256" key="13">
    <source>
        <dbReference type="SAM" id="MobiDB-lite"/>
    </source>
</evidence>
<dbReference type="Gene3D" id="2.40.170.20">
    <property type="entry name" value="TonB-dependent receptor, beta-barrel domain"/>
    <property type="match status" value="1"/>
</dbReference>
<keyword evidence="3 11" id="KW-1134">Transmembrane beta strand</keyword>
<keyword evidence="8 12" id="KW-0798">TonB box</keyword>
<dbReference type="Pfam" id="PF00593">
    <property type="entry name" value="TonB_dep_Rec_b-barrel"/>
    <property type="match status" value="1"/>
</dbReference>
<feature type="compositionally biased region" description="Basic and acidic residues" evidence="13">
    <location>
        <begin position="299"/>
        <end position="312"/>
    </location>
</feature>
<dbReference type="GO" id="GO:0006826">
    <property type="term" value="P:iron ion transport"/>
    <property type="evidence" value="ECO:0007669"/>
    <property type="project" value="UniProtKB-KW"/>
</dbReference>
<evidence type="ECO:0000256" key="8">
    <source>
        <dbReference type="ARBA" id="ARBA00023077"/>
    </source>
</evidence>
<dbReference type="RefSeq" id="WP_085758544.1">
    <property type="nucleotide sequence ID" value="NZ_CP019343.1"/>
</dbReference>
<dbReference type="CDD" id="cd01347">
    <property type="entry name" value="ligand_gated_channel"/>
    <property type="match status" value="1"/>
</dbReference>
<keyword evidence="5 11" id="KW-0812">Transmembrane</keyword>
<evidence type="ECO:0000256" key="9">
    <source>
        <dbReference type="ARBA" id="ARBA00023136"/>
    </source>
</evidence>
<proteinExistence type="inferred from homology"/>
<keyword evidence="2 11" id="KW-0813">Transport</keyword>
<keyword evidence="17" id="KW-1185">Reference proteome</keyword>
<dbReference type="GO" id="GO:0009279">
    <property type="term" value="C:cell outer membrane"/>
    <property type="evidence" value="ECO:0007669"/>
    <property type="project" value="UniProtKB-SubCell"/>
</dbReference>
<evidence type="ECO:0000256" key="7">
    <source>
        <dbReference type="ARBA" id="ARBA00023065"/>
    </source>
</evidence>
<dbReference type="SUPFAM" id="SSF56935">
    <property type="entry name" value="Porins"/>
    <property type="match status" value="1"/>
</dbReference>
<dbReference type="PANTHER" id="PTHR32552">
    <property type="entry name" value="FERRICHROME IRON RECEPTOR-RELATED"/>
    <property type="match status" value="1"/>
</dbReference>
<dbReference type="EMBL" id="CP019343">
    <property type="protein sequence ID" value="ARN74401.1"/>
    <property type="molecule type" value="Genomic_DNA"/>
</dbReference>
<keyword evidence="10 11" id="KW-0998">Cell outer membrane</keyword>
<dbReference type="AlphaFoldDB" id="A0A1X9NB66"/>
<accession>A0A1X9NB66</accession>
<comment type="subcellular location">
    <subcellularLocation>
        <location evidence="1 11">Cell outer membrane</location>
        <topology evidence="1 11">Multi-pass membrane protein</topology>
    </subcellularLocation>
</comment>
<dbReference type="Pfam" id="PF07715">
    <property type="entry name" value="Plug"/>
    <property type="match status" value="1"/>
</dbReference>
<protein>
    <recommendedName>
        <fullName evidence="18">TonB-dependent receptor</fullName>
    </recommendedName>
</protein>
<dbReference type="PANTHER" id="PTHR32552:SF81">
    <property type="entry name" value="TONB-DEPENDENT OUTER MEMBRANE RECEPTOR"/>
    <property type="match status" value="1"/>
</dbReference>
<evidence type="ECO:0000259" key="14">
    <source>
        <dbReference type="Pfam" id="PF00593"/>
    </source>
</evidence>